<accession>A0A8T0GDR7</accession>
<protein>
    <submittedName>
        <fullName evidence="2">Uncharacterized protein</fullName>
    </submittedName>
</protein>
<sequence>MAKDKDKAKNSGEVVSPWTDDSGPDILEIVNDPKNRDQLSPANLGELLTKCPVYQLENAWKIIGSPCKFPPTPDEISKNTWMRQWTPISFKDIYKRSYHRYHPVLMETGTKLFYVVSFDPGTLNKDMGYNWIALPPLNFLPPGCERVIAGSAGLVVMDGGEQPGSGPIMLWGQMQVPNAKFWQNGKFKKQFGGQSLVCVANPLTREFILLPPIPNRRVHDKIAKFVFGDMERSKYYLVIAGWDTIKRKKQNKLVDILCVIVYSSEKQGFVHANYIEKARPIPFHECGRSGMAIINYGVYFGGQRVIERVDDEENCVPAIYYFNISDSRRQCLCFDFNLVNMAGREIQAPKVVQAGPDRVFAITRFAQLPTIIWIVEVELHPDGTPTGSYRKIHCGVMPGHFYELLFPTEDEALLPYECTSADGVIAIKVYSERNLMVSYHIDKREWRLFKFPHHQDQKNFQLCDGCYEPVFTARP</sequence>
<reference evidence="2 3" key="1">
    <citation type="submission" date="2020-06" db="EMBL/GenBank/DDBJ databases">
        <title>WGS assembly of Ceratodon purpureus strain R40.</title>
        <authorList>
            <person name="Carey S.B."/>
            <person name="Jenkins J."/>
            <person name="Shu S."/>
            <person name="Lovell J.T."/>
            <person name="Sreedasyam A."/>
            <person name="Maumus F."/>
            <person name="Tiley G.P."/>
            <person name="Fernandez-Pozo N."/>
            <person name="Barry K."/>
            <person name="Chen C."/>
            <person name="Wang M."/>
            <person name="Lipzen A."/>
            <person name="Daum C."/>
            <person name="Saski C.A."/>
            <person name="Payton A.C."/>
            <person name="Mcbreen J.C."/>
            <person name="Conrad R.E."/>
            <person name="Kollar L.M."/>
            <person name="Olsson S."/>
            <person name="Huttunen S."/>
            <person name="Landis J.B."/>
            <person name="Wickett N.J."/>
            <person name="Johnson M.G."/>
            <person name="Rensing S.A."/>
            <person name="Grimwood J."/>
            <person name="Schmutz J."/>
            <person name="Mcdaniel S.F."/>
        </authorList>
    </citation>
    <scope>NUCLEOTIDE SEQUENCE [LARGE SCALE GENOMIC DNA]</scope>
    <source>
        <strain evidence="2 3">R40</strain>
    </source>
</reference>
<proteinExistence type="predicted"/>
<gene>
    <name evidence="2" type="ORF">KC19_11G125800</name>
</gene>
<dbReference type="AlphaFoldDB" id="A0A8T0GDR7"/>
<comment type="caution">
    <text evidence="2">The sequence shown here is derived from an EMBL/GenBank/DDBJ whole genome shotgun (WGS) entry which is preliminary data.</text>
</comment>
<keyword evidence="3" id="KW-1185">Reference proteome</keyword>
<feature type="region of interest" description="Disordered" evidence="1">
    <location>
        <begin position="1"/>
        <end position="27"/>
    </location>
</feature>
<feature type="compositionally biased region" description="Basic and acidic residues" evidence="1">
    <location>
        <begin position="1"/>
        <end position="10"/>
    </location>
</feature>
<dbReference type="EMBL" id="CM026432">
    <property type="protein sequence ID" value="KAG0557391.1"/>
    <property type="molecule type" value="Genomic_DNA"/>
</dbReference>
<dbReference type="Proteomes" id="UP000822688">
    <property type="component" value="Chromosome 11"/>
</dbReference>
<evidence type="ECO:0000313" key="2">
    <source>
        <dbReference type="EMBL" id="KAG0557391.1"/>
    </source>
</evidence>
<evidence type="ECO:0000256" key="1">
    <source>
        <dbReference type="SAM" id="MobiDB-lite"/>
    </source>
</evidence>
<evidence type="ECO:0000313" key="3">
    <source>
        <dbReference type="Proteomes" id="UP000822688"/>
    </source>
</evidence>
<name>A0A8T0GDR7_CERPU</name>
<organism evidence="2 3">
    <name type="scientific">Ceratodon purpureus</name>
    <name type="common">Fire moss</name>
    <name type="synonym">Dicranum purpureum</name>
    <dbReference type="NCBI Taxonomy" id="3225"/>
    <lineage>
        <taxon>Eukaryota</taxon>
        <taxon>Viridiplantae</taxon>
        <taxon>Streptophyta</taxon>
        <taxon>Embryophyta</taxon>
        <taxon>Bryophyta</taxon>
        <taxon>Bryophytina</taxon>
        <taxon>Bryopsida</taxon>
        <taxon>Dicranidae</taxon>
        <taxon>Pseudoditrichales</taxon>
        <taxon>Ditrichaceae</taxon>
        <taxon>Ceratodon</taxon>
    </lineage>
</organism>